<keyword evidence="3 10" id="KW-0812">Transmembrane</keyword>
<evidence type="ECO:0000256" key="3">
    <source>
        <dbReference type="ARBA" id="ARBA00022692"/>
    </source>
</evidence>
<keyword evidence="2" id="KW-1003">Cell membrane</keyword>
<keyword evidence="14" id="KW-1185">Reference proteome</keyword>
<feature type="transmembrane region" description="Helical" evidence="10">
    <location>
        <begin position="53"/>
        <end position="78"/>
    </location>
</feature>
<dbReference type="PROSITE" id="PS50262">
    <property type="entry name" value="G_PROTEIN_RECEP_F1_2"/>
    <property type="match status" value="1"/>
</dbReference>
<reference evidence="13" key="3">
    <citation type="submission" date="2015-06" db="UniProtKB">
        <authorList>
            <consortium name="EnsemblMetazoa"/>
        </authorList>
    </citation>
    <scope>IDENTIFICATION</scope>
</reference>
<comment type="subcellular location">
    <subcellularLocation>
        <location evidence="1">Cell membrane</location>
        <topology evidence="1">Multi-pass membrane protein</topology>
    </subcellularLocation>
</comment>
<evidence type="ECO:0000256" key="10">
    <source>
        <dbReference type="SAM" id="Phobius"/>
    </source>
</evidence>
<dbReference type="GO" id="GO:0005886">
    <property type="term" value="C:plasma membrane"/>
    <property type="evidence" value="ECO:0007669"/>
    <property type="project" value="UniProtKB-SubCell"/>
</dbReference>
<protein>
    <recommendedName>
        <fullName evidence="11">G-protein coupled receptors family 1 profile domain-containing protein</fullName>
    </recommendedName>
</protein>
<dbReference type="EnsemblMetazoa" id="CapteT202099">
    <property type="protein sequence ID" value="CapteP202099"/>
    <property type="gene ID" value="CapteG202099"/>
</dbReference>
<dbReference type="Pfam" id="PF00001">
    <property type="entry name" value="7tm_1"/>
    <property type="match status" value="1"/>
</dbReference>
<accession>R7U2X0</accession>
<dbReference type="OMA" id="HLSPWVH"/>
<evidence type="ECO:0000256" key="5">
    <source>
        <dbReference type="ARBA" id="ARBA00023040"/>
    </source>
</evidence>
<evidence type="ECO:0000313" key="14">
    <source>
        <dbReference type="Proteomes" id="UP000014760"/>
    </source>
</evidence>
<dbReference type="InterPro" id="IPR000276">
    <property type="entry name" value="GPCR_Rhodpsn"/>
</dbReference>
<dbReference type="PANTHER" id="PTHR24246">
    <property type="entry name" value="OLFACTORY RECEPTOR AND ADENOSINE RECEPTOR"/>
    <property type="match status" value="1"/>
</dbReference>
<dbReference type="EMBL" id="KB305766">
    <property type="protein sequence ID" value="ELU00700.1"/>
    <property type="molecule type" value="Genomic_DNA"/>
</dbReference>
<dbReference type="InterPro" id="IPR017452">
    <property type="entry name" value="GPCR_Rhodpsn_7TM"/>
</dbReference>
<dbReference type="HOGENOM" id="CLU_063530_0_0_1"/>
<evidence type="ECO:0000259" key="11">
    <source>
        <dbReference type="PROSITE" id="PS50262"/>
    </source>
</evidence>
<evidence type="ECO:0000256" key="7">
    <source>
        <dbReference type="ARBA" id="ARBA00023170"/>
    </source>
</evidence>
<keyword evidence="8" id="KW-0325">Glycoprotein</keyword>
<keyword evidence="9" id="KW-0807">Transducer</keyword>
<dbReference type="EMBL" id="AMQN01001789">
    <property type="status" value="NOT_ANNOTATED_CDS"/>
    <property type="molecule type" value="Genomic_DNA"/>
</dbReference>
<reference evidence="14" key="1">
    <citation type="submission" date="2012-12" db="EMBL/GenBank/DDBJ databases">
        <authorList>
            <person name="Hellsten U."/>
            <person name="Grimwood J."/>
            <person name="Chapman J.A."/>
            <person name="Shapiro H."/>
            <person name="Aerts A."/>
            <person name="Otillar R.P."/>
            <person name="Terry A.Y."/>
            <person name="Boore J.L."/>
            <person name="Simakov O."/>
            <person name="Marletaz F."/>
            <person name="Cho S.-J."/>
            <person name="Edsinger-Gonzales E."/>
            <person name="Havlak P."/>
            <person name="Kuo D.-H."/>
            <person name="Larsson T."/>
            <person name="Lv J."/>
            <person name="Arendt D."/>
            <person name="Savage R."/>
            <person name="Osoegawa K."/>
            <person name="de Jong P."/>
            <person name="Lindberg D.R."/>
            <person name="Seaver E.C."/>
            <person name="Weisblat D.A."/>
            <person name="Putnam N.H."/>
            <person name="Grigoriev I.V."/>
            <person name="Rokhsar D.S."/>
        </authorList>
    </citation>
    <scope>NUCLEOTIDE SEQUENCE</scope>
    <source>
        <strain evidence="14">I ESC-2004</strain>
    </source>
</reference>
<evidence type="ECO:0000256" key="2">
    <source>
        <dbReference type="ARBA" id="ARBA00022475"/>
    </source>
</evidence>
<feature type="transmembrane region" description="Helical" evidence="10">
    <location>
        <begin position="229"/>
        <end position="251"/>
    </location>
</feature>
<evidence type="ECO:0000256" key="8">
    <source>
        <dbReference type="ARBA" id="ARBA00023180"/>
    </source>
</evidence>
<sequence length="348" mass="38634">MALHGMLKKSATNLFIVSLCCADLITGTATFVLKLNEVRVARQPDLHSKFVAVLSWTAAGLTIIGYFSSLLTAFAIGLDRAVATIKPMKYRSWVTRKRGIICLVAMWTLACIIVLTPLFMKLGSLDKEQPVPVIMHPPLAFPQEFIRYGSTPMIMCCLIGNALLYLAIVIAFNRVSHSTNSSASAKHSQRLTKTSVMVVSSLLVCNTPITIMAALPPPTEPLQQLRTNLIYNLLLIFLLVPTFSNNFLYAWHQRDFRRAYGRLLRCGGQNAAVRPNPPASWDGVKTDPPIIFFAALSVCWIPNWNKQPISVRTLLQSELKVTCRYQAFAGTEILVRSSVFNLTCGLFL</sequence>
<feature type="transmembrane region" description="Helical" evidence="10">
    <location>
        <begin position="12"/>
        <end position="33"/>
    </location>
</feature>
<feature type="domain" description="G-protein coupled receptors family 1 profile" evidence="11">
    <location>
        <begin position="1"/>
        <end position="249"/>
    </location>
</feature>
<dbReference type="STRING" id="283909.R7U2X0"/>
<dbReference type="SUPFAM" id="SSF81321">
    <property type="entry name" value="Family A G protein-coupled receptor-like"/>
    <property type="match status" value="1"/>
</dbReference>
<dbReference type="CDD" id="cd00637">
    <property type="entry name" value="7tm_classA_rhodopsin-like"/>
    <property type="match status" value="1"/>
</dbReference>
<feature type="transmembrane region" description="Helical" evidence="10">
    <location>
        <begin position="152"/>
        <end position="175"/>
    </location>
</feature>
<gene>
    <name evidence="12" type="ORF">CAPTEDRAFT_202099</name>
</gene>
<evidence type="ECO:0000256" key="1">
    <source>
        <dbReference type="ARBA" id="ARBA00004651"/>
    </source>
</evidence>
<proteinExistence type="predicted"/>
<evidence type="ECO:0000313" key="13">
    <source>
        <dbReference type="EnsemblMetazoa" id="CapteP202099"/>
    </source>
</evidence>
<dbReference type="PRINTS" id="PR00237">
    <property type="entry name" value="GPCRRHODOPSN"/>
</dbReference>
<dbReference type="GO" id="GO:0004930">
    <property type="term" value="F:G protein-coupled receptor activity"/>
    <property type="evidence" value="ECO:0007669"/>
    <property type="project" value="UniProtKB-KW"/>
</dbReference>
<dbReference type="Gene3D" id="1.20.1070.10">
    <property type="entry name" value="Rhodopsin 7-helix transmembrane proteins"/>
    <property type="match status" value="1"/>
</dbReference>
<name>R7U2X0_CAPTE</name>
<feature type="transmembrane region" description="Helical" evidence="10">
    <location>
        <begin position="196"/>
        <end position="217"/>
    </location>
</feature>
<organism evidence="12">
    <name type="scientific">Capitella teleta</name>
    <name type="common">Polychaete worm</name>
    <dbReference type="NCBI Taxonomy" id="283909"/>
    <lineage>
        <taxon>Eukaryota</taxon>
        <taxon>Metazoa</taxon>
        <taxon>Spiralia</taxon>
        <taxon>Lophotrochozoa</taxon>
        <taxon>Annelida</taxon>
        <taxon>Polychaeta</taxon>
        <taxon>Sedentaria</taxon>
        <taxon>Scolecida</taxon>
        <taxon>Capitellidae</taxon>
        <taxon>Capitella</taxon>
    </lineage>
</organism>
<evidence type="ECO:0000256" key="6">
    <source>
        <dbReference type="ARBA" id="ARBA00023136"/>
    </source>
</evidence>
<keyword evidence="5" id="KW-0297">G-protein coupled receptor</keyword>
<evidence type="ECO:0000256" key="4">
    <source>
        <dbReference type="ARBA" id="ARBA00022989"/>
    </source>
</evidence>
<dbReference type="Proteomes" id="UP000014760">
    <property type="component" value="Unassembled WGS sequence"/>
</dbReference>
<evidence type="ECO:0000313" key="12">
    <source>
        <dbReference type="EMBL" id="ELU00700.1"/>
    </source>
</evidence>
<dbReference type="SMART" id="SM01381">
    <property type="entry name" value="7TM_GPCR_Srsx"/>
    <property type="match status" value="1"/>
</dbReference>
<keyword evidence="6 10" id="KW-0472">Membrane</keyword>
<evidence type="ECO:0000256" key="9">
    <source>
        <dbReference type="ARBA" id="ARBA00023224"/>
    </source>
</evidence>
<keyword evidence="7" id="KW-0675">Receptor</keyword>
<reference evidence="12 14" key="2">
    <citation type="journal article" date="2013" name="Nature">
        <title>Insights into bilaterian evolution from three spiralian genomes.</title>
        <authorList>
            <person name="Simakov O."/>
            <person name="Marletaz F."/>
            <person name="Cho S.J."/>
            <person name="Edsinger-Gonzales E."/>
            <person name="Havlak P."/>
            <person name="Hellsten U."/>
            <person name="Kuo D.H."/>
            <person name="Larsson T."/>
            <person name="Lv J."/>
            <person name="Arendt D."/>
            <person name="Savage R."/>
            <person name="Osoegawa K."/>
            <person name="de Jong P."/>
            <person name="Grimwood J."/>
            <person name="Chapman J.A."/>
            <person name="Shapiro H."/>
            <person name="Aerts A."/>
            <person name="Otillar R.P."/>
            <person name="Terry A.Y."/>
            <person name="Boore J.L."/>
            <person name="Grigoriev I.V."/>
            <person name="Lindberg D.R."/>
            <person name="Seaver E.C."/>
            <person name="Weisblat D.A."/>
            <person name="Putnam N.H."/>
            <person name="Rokhsar D.S."/>
        </authorList>
    </citation>
    <scope>NUCLEOTIDE SEQUENCE</scope>
    <source>
        <strain evidence="12 14">I ESC-2004</strain>
    </source>
</reference>
<dbReference type="PANTHER" id="PTHR24246:SF27">
    <property type="entry name" value="ADENOSINE RECEPTOR, ISOFORM A"/>
    <property type="match status" value="1"/>
</dbReference>
<dbReference type="AlphaFoldDB" id="R7U2X0"/>
<keyword evidence="4 10" id="KW-1133">Transmembrane helix</keyword>
<dbReference type="OrthoDB" id="10044919at2759"/>
<feature type="transmembrane region" description="Helical" evidence="10">
    <location>
        <begin position="99"/>
        <end position="120"/>
    </location>
</feature>